<feature type="region of interest" description="Disordered" evidence="1">
    <location>
        <begin position="26"/>
        <end position="51"/>
    </location>
</feature>
<reference evidence="2" key="2">
    <citation type="submission" date="2025-08" db="UniProtKB">
        <authorList>
            <consortium name="Ensembl"/>
        </authorList>
    </citation>
    <scope>IDENTIFICATION</scope>
</reference>
<evidence type="ECO:0000313" key="3">
    <source>
        <dbReference type="Proteomes" id="UP000694580"/>
    </source>
</evidence>
<accession>A0AAY4ADG6</accession>
<keyword evidence="3" id="KW-1185">Reference proteome</keyword>
<organism evidence="2 3">
    <name type="scientific">Denticeps clupeoides</name>
    <name type="common">denticle herring</name>
    <dbReference type="NCBI Taxonomy" id="299321"/>
    <lineage>
        <taxon>Eukaryota</taxon>
        <taxon>Metazoa</taxon>
        <taxon>Chordata</taxon>
        <taxon>Craniata</taxon>
        <taxon>Vertebrata</taxon>
        <taxon>Euteleostomi</taxon>
        <taxon>Actinopterygii</taxon>
        <taxon>Neopterygii</taxon>
        <taxon>Teleostei</taxon>
        <taxon>Clupei</taxon>
        <taxon>Clupeiformes</taxon>
        <taxon>Denticipitoidei</taxon>
        <taxon>Denticipitidae</taxon>
        <taxon>Denticeps</taxon>
    </lineage>
</organism>
<dbReference type="AlphaFoldDB" id="A0AAY4ADG6"/>
<feature type="compositionally biased region" description="Basic and acidic residues" evidence="1">
    <location>
        <begin position="41"/>
        <end position="51"/>
    </location>
</feature>
<dbReference type="Ensembl" id="ENSDCDT00010007143.1">
    <property type="protein sequence ID" value="ENSDCDP00010006909.1"/>
    <property type="gene ID" value="ENSDCDG00010002960.1"/>
</dbReference>
<evidence type="ECO:0000313" key="2">
    <source>
        <dbReference type="Ensembl" id="ENSDCDP00010006909.1"/>
    </source>
</evidence>
<reference evidence="2" key="3">
    <citation type="submission" date="2025-09" db="UniProtKB">
        <authorList>
            <consortium name="Ensembl"/>
        </authorList>
    </citation>
    <scope>IDENTIFICATION</scope>
</reference>
<proteinExistence type="predicted"/>
<protein>
    <submittedName>
        <fullName evidence="2">Uncharacterized protein</fullName>
    </submittedName>
</protein>
<dbReference type="GeneTree" id="ENSGT00940000179553"/>
<evidence type="ECO:0000256" key="1">
    <source>
        <dbReference type="SAM" id="MobiDB-lite"/>
    </source>
</evidence>
<name>A0AAY4ADG6_9TELE</name>
<reference evidence="2 3" key="1">
    <citation type="submission" date="2020-06" db="EMBL/GenBank/DDBJ databases">
        <authorList>
            <consortium name="Wellcome Sanger Institute Data Sharing"/>
        </authorList>
    </citation>
    <scope>NUCLEOTIDE SEQUENCE [LARGE SCALE GENOMIC DNA]</scope>
</reference>
<sequence>MTKTGGIGAMDYSHLWLPDIRMSKPVEAENSGADSPADSAESERNGPEIHHQVGFTVKPSLKYIYFHY</sequence>
<dbReference type="Proteomes" id="UP000694580">
    <property type="component" value="Chromosome 5"/>
</dbReference>